<reference evidence="1" key="1">
    <citation type="submission" date="2013-07" db="EMBL/GenBank/DDBJ databases">
        <title>The genome of Eucalyptus grandis.</title>
        <authorList>
            <person name="Schmutz J."/>
            <person name="Hayes R."/>
            <person name="Myburg A."/>
            <person name="Tuskan G."/>
            <person name="Grattapaglia D."/>
            <person name="Rokhsar D.S."/>
        </authorList>
    </citation>
    <scope>NUCLEOTIDE SEQUENCE</scope>
    <source>
        <tissue evidence="1">Leaf extractions</tissue>
    </source>
</reference>
<organism evidence="1">
    <name type="scientific">Eucalyptus grandis</name>
    <name type="common">Flooded gum</name>
    <dbReference type="NCBI Taxonomy" id="71139"/>
    <lineage>
        <taxon>Eukaryota</taxon>
        <taxon>Viridiplantae</taxon>
        <taxon>Streptophyta</taxon>
        <taxon>Embryophyta</taxon>
        <taxon>Tracheophyta</taxon>
        <taxon>Spermatophyta</taxon>
        <taxon>Magnoliopsida</taxon>
        <taxon>eudicotyledons</taxon>
        <taxon>Gunneridae</taxon>
        <taxon>Pentapetalae</taxon>
        <taxon>rosids</taxon>
        <taxon>malvids</taxon>
        <taxon>Myrtales</taxon>
        <taxon>Myrtaceae</taxon>
        <taxon>Myrtoideae</taxon>
        <taxon>Eucalypteae</taxon>
        <taxon>Eucalyptus</taxon>
    </lineage>
</organism>
<protein>
    <submittedName>
        <fullName evidence="1">Uncharacterized protein</fullName>
    </submittedName>
</protein>
<accession>A0A059A387</accession>
<sequence>MTSYKEVLGVTEAHNSDINRGAREKKVDLSFPASQKYWCLLNKGSLEKTIHLYQREFVLPSESIRRH</sequence>
<gene>
    <name evidence="1" type="ORF">EUGRSUZ_K01873</name>
</gene>
<dbReference type="EMBL" id="KK198763">
    <property type="protein sequence ID" value="KCW48141.1"/>
    <property type="molecule type" value="Genomic_DNA"/>
</dbReference>
<evidence type="ECO:0000313" key="1">
    <source>
        <dbReference type="EMBL" id="KCW48141.1"/>
    </source>
</evidence>
<proteinExistence type="predicted"/>
<dbReference type="Gramene" id="KCW48141">
    <property type="protein sequence ID" value="KCW48141"/>
    <property type="gene ID" value="EUGRSUZ_K01873"/>
</dbReference>
<name>A0A059A387_EUCGR</name>
<dbReference type="InParanoid" id="A0A059A387"/>
<dbReference type="AlphaFoldDB" id="A0A059A387"/>